<reference evidence="8 9" key="1">
    <citation type="journal article" date="2014" name="BMC Genomics">
        <title>Comparison of environmental and isolate Sulfobacillus genomes reveals diverse carbon, sulfur, nitrogen, and hydrogen metabolisms.</title>
        <authorList>
            <person name="Justice N.B."/>
            <person name="Norman A."/>
            <person name="Brown C.T."/>
            <person name="Singh A."/>
            <person name="Thomas B.C."/>
            <person name="Banfield J.F."/>
        </authorList>
    </citation>
    <scope>NUCLEOTIDE SEQUENCE [LARGE SCALE GENOMIC DNA]</scope>
    <source>
        <strain evidence="8">AMDSBA4</strain>
    </source>
</reference>
<dbReference type="EMBL" id="PXYW01000034">
    <property type="protein sequence ID" value="PSR32623.1"/>
    <property type="molecule type" value="Genomic_DNA"/>
</dbReference>
<feature type="short sequence motif" description="Polymerase core binding" evidence="6">
    <location>
        <begin position="57"/>
        <end position="70"/>
    </location>
</feature>
<name>A0A2T2XDN3_9FIRM</name>
<dbReference type="HAMAP" id="MF_02064">
    <property type="entry name" value="Sigma70_SigI"/>
    <property type="match status" value="1"/>
</dbReference>
<evidence type="ECO:0000256" key="3">
    <source>
        <dbReference type="ARBA" id="ARBA00023082"/>
    </source>
</evidence>
<organism evidence="8 9">
    <name type="scientific">Sulfobacillus benefaciens</name>
    <dbReference type="NCBI Taxonomy" id="453960"/>
    <lineage>
        <taxon>Bacteria</taxon>
        <taxon>Bacillati</taxon>
        <taxon>Bacillota</taxon>
        <taxon>Clostridia</taxon>
        <taxon>Eubacteriales</taxon>
        <taxon>Clostridiales Family XVII. Incertae Sedis</taxon>
        <taxon>Sulfobacillus</taxon>
    </lineage>
</organism>
<comment type="activity regulation">
    <text evidence="6">Negatively regulated by the anti-sigma-I factor RsgI.</text>
</comment>
<evidence type="ECO:0000313" key="9">
    <source>
        <dbReference type="Proteomes" id="UP000242972"/>
    </source>
</evidence>
<comment type="caution">
    <text evidence="8">The sequence shown here is derived from an EMBL/GenBank/DDBJ whole genome shotgun (WGS) entry which is preliminary data.</text>
</comment>
<dbReference type="InterPro" id="IPR014244">
    <property type="entry name" value="RNA_pol_sigma-I"/>
</dbReference>
<proteinExistence type="inferred from homology"/>
<dbReference type="SUPFAM" id="SSF88946">
    <property type="entry name" value="Sigma2 domain of RNA polymerase sigma factors"/>
    <property type="match status" value="1"/>
</dbReference>
<comment type="subunit">
    <text evidence="6">Interacts with RsgI.</text>
</comment>
<comment type="function">
    <text evidence="6">Sigma factors are initiation factors that promote the attachment of RNA polymerase to specific initiation sites and are then released.</text>
</comment>
<dbReference type="InterPro" id="IPR013325">
    <property type="entry name" value="RNA_pol_sigma_r2"/>
</dbReference>
<evidence type="ECO:0000256" key="5">
    <source>
        <dbReference type="ARBA" id="ARBA00023163"/>
    </source>
</evidence>
<protein>
    <recommendedName>
        <fullName evidence="6">RNA polymerase sigma factor SigI</fullName>
    </recommendedName>
</protein>
<accession>A0A2T2XDN3</accession>
<feature type="domain" description="RNA polymerase sigma-70 region 2" evidence="7">
    <location>
        <begin position="52"/>
        <end position="102"/>
    </location>
</feature>
<comment type="similarity">
    <text evidence="6">Belongs to the sigma-70 factor family. SigI subfamily.</text>
</comment>
<sequence>MGLGFGKELPAKTSELLRRAQQGDQEARAQVIRDCSPFIVSSASHSAGRFLRAGHDEEISVALMAFDEAISSYKEDKGKFLSFAGTVIKRRLVDYYRQQGRRPMEVPFSAWESAADRDTGTLDVVWYDVSRRVWEKHQDEESRRSEIIEYGKVLQRYGLSWDQLIKSTPKHQDSRRRAIQIGRIIAAKDEYRLHLLEKSELPLSRLVAEQGLSRKILERHRKYIAAVALLLSYDFPYLKEYLSGQ</sequence>
<evidence type="ECO:0000256" key="6">
    <source>
        <dbReference type="HAMAP-Rule" id="MF_02064"/>
    </source>
</evidence>
<dbReference type="GO" id="GO:0016987">
    <property type="term" value="F:sigma factor activity"/>
    <property type="evidence" value="ECO:0007669"/>
    <property type="project" value="UniProtKB-UniRule"/>
</dbReference>
<evidence type="ECO:0000256" key="2">
    <source>
        <dbReference type="ARBA" id="ARBA00023015"/>
    </source>
</evidence>
<feature type="DNA-binding region" description="H-T-H motif" evidence="6">
    <location>
        <begin position="203"/>
        <end position="222"/>
    </location>
</feature>
<dbReference type="GO" id="GO:0005737">
    <property type="term" value="C:cytoplasm"/>
    <property type="evidence" value="ECO:0007669"/>
    <property type="project" value="UniProtKB-SubCell"/>
</dbReference>
<dbReference type="GO" id="GO:0003677">
    <property type="term" value="F:DNA binding"/>
    <property type="evidence" value="ECO:0007669"/>
    <property type="project" value="UniProtKB-UniRule"/>
</dbReference>
<dbReference type="NCBIfam" id="TIGR02895">
    <property type="entry name" value="spore_sigI"/>
    <property type="match status" value="1"/>
</dbReference>
<keyword evidence="2 6" id="KW-0805">Transcription regulation</keyword>
<dbReference type="AlphaFoldDB" id="A0A2T2XDN3"/>
<gene>
    <name evidence="6 8" type="primary">sigI</name>
    <name evidence="8" type="ORF">C7B46_13465</name>
</gene>
<dbReference type="Pfam" id="PF04542">
    <property type="entry name" value="Sigma70_r2"/>
    <property type="match status" value="1"/>
</dbReference>
<evidence type="ECO:0000313" key="8">
    <source>
        <dbReference type="EMBL" id="PSR32623.1"/>
    </source>
</evidence>
<keyword evidence="4 6" id="KW-0238">DNA-binding</keyword>
<dbReference type="Proteomes" id="UP000242972">
    <property type="component" value="Unassembled WGS sequence"/>
</dbReference>
<dbReference type="GO" id="GO:0006352">
    <property type="term" value="P:DNA-templated transcription initiation"/>
    <property type="evidence" value="ECO:0007669"/>
    <property type="project" value="UniProtKB-UniRule"/>
</dbReference>
<dbReference type="InterPro" id="IPR007627">
    <property type="entry name" value="RNA_pol_sigma70_r2"/>
</dbReference>
<comment type="subcellular location">
    <subcellularLocation>
        <location evidence="6">Cytoplasm</location>
    </subcellularLocation>
</comment>
<keyword evidence="6" id="KW-0346">Stress response</keyword>
<keyword evidence="5 6" id="KW-0804">Transcription</keyword>
<keyword evidence="1 6" id="KW-0963">Cytoplasm</keyword>
<dbReference type="PIRSF" id="PIRSF038953">
    <property type="entry name" value="SigI"/>
    <property type="match status" value="1"/>
</dbReference>
<evidence type="ECO:0000256" key="4">
    <source>
        <dbReference type="ARBA" id="ARBA00023125"/>
    </source>
</evidence>
<evidence type="ECO:0000256" key="1">
    <source>
        <dbReference type="ARBA" id="ARBA00022490"/>
    </source>
</evidence>
<evidence type="ECO:0000259" key="7">
    <source>
        <dbReference type="Pfam" id="PF04542"/>
    </source>
</evidence>
<dbReference type="Gene3D" id="1.10.1740.10">
    <property type="match status" value="1"/>
</dbReference>
<keyword evidence="3 6" id="KW-0731">Sigma factor</keyword>